<feature type="transmembrane region" description="Helical" evidence="6">
    <location>
        <begin position="339"/>
        <end position="362"/>
    </location>
</feature>
<proteinExistence type="inferred from homology"/>
<feature type="transmembrane region" description="Helical" evidence="6">
    <location>
        <begin position="299"/>
        <end position="319"/>
    </location>
</feature>
<dbReference type="EMBL" id="JAAHCF010000131">
    <property type="protein sequence ID" value="KAK8147715.1"/>
    <property type="molecule type" value="Genomic_DNA"/>
</dbReference>
<dbReference type="Pfam" id="PF20684">
    <property type="entry name" value="Fung_rhodopsin"/>
    <property type="match status" value="1"/>
</dbReference>
<dbReference type="Proteomes" id="UP001397290">
    <property type="component" value="Unassembled WGS sequence"/>
</dbReference>
<comment type="similarity">
    <text evidence="5">Belongs to the SAT4 family.</text>
</comment>
<dbReference type="InterPro" id="IPR052337">
    <property type="entry name" value="SAT4-like"/>
</dbReference>
<feature type="transmembrane region" description="Helical" evidence="6">
    <location>
        <begin position="226"/>
        <end position="247"/>
    </location>
</feature>
<evidence type="ECO:0000256" key="4">
    <source>
        <dbReference type="ARBA" id="ARBA00023136"/>
    </source>
</evidence>
<name>A0AAW0S0C4_9HYPO</name>
<gene>
    <name evidence="8" type="ORF">G3M48_001185</name>
</gene>
<evidence type="ECO:0000256" key="5">
    <source>
        <dbReference type="ARBA" id="ARBA00038359"/>
    </source>
</evidence>
<keyword evidence="4 6" id="KW-0472">Membrane</keyword>
<evidence type="ECO:0000313" key="8">
    <source>
        <dbReference type="EMBL" id="KAK8147715.1"/>
    </source>
</evidence>
<organism evidence="8 9">
    <name type="scientific">Beauveria asiatica</name>
    <dbReference type="NCBI Taxonomy" id="1069075"/>
    <lineage>
        <taxon>Eukaryota</taxon>
        <taxon>Fungi</taxon>
        <taxon>Dikarya</taxon>
        <taxon>Ascomycota</taxon>
        <taxon>Pezizomycotina</taxon>
        <taxon>Sordariomycetes</taxon>
        <taxon>Hypocreomycetidae</taxon>
        <taxon>Hypocreales</taxon>
        <taxon>Cordycipitaceae</taxon>
        <taxon>Beauveria</taxon>
    </lineage>
</organism>
<evidence type="ECO:0000313" key="9">
    <source>
        <dbReference type="Proteomes" id="UP001397290"/>
    </source>
</evidence>
<protein>
    <recommendedName>
        <fullName evidence="7">Rhodopsin domain-containing protein</fullName>
    </recommendedName>
</protein>
<evidence type="ECO:0000259" key="7">
    <source>
        <dbReference type="Pfam" id="PF20684"/>
    </source>
</evidence>
<comment type="caution">
    <text evidence="8">The sequence shown here is derived from an EMBL/GenBank/DDBJ whole genome shotgun (WGS) entry which is preliminary data.</text>
</comment>
<feature type="domain" description="Rhodopsin" evidence="7">
    <location>
        <begin position="128"/>
        <end position="362"/>
    </location>
</feature>
<feature type="transmembrane region" description="Helical" evidence="6">
    <location>
        <begin position="196"/>
        <end position="214"/>
    </location>
</feature>
<dbReference type="InterPro" id="IPR049326">
    <property type="entry name" value="Rhodopsin_dom_fungi"/>
</dbReference>
<accession>A0AAW0S0C4</accession>
<evidence type="ECO:0000256" key="2">
    <source>
        <dbReference type="ARBA" id="ARBA00022692"/>
    </source>
</evidence>
<keyword evidence="9" id="KW-1185">Reference proteome</keyword>
<dbReference type="PANTHER" id="PTHR33048">
    <property type="entry name" value="PTH11-LIKE INTEGRAL MEMBRANE PROTEIN (AFU_ORTHOLOGUE AFUA_5G11245)"/>
    <property type="match status" value="1"/>
</dbReference>
<comment type="subcellular location">
    <subcellularLocation>
        <location evidence="1">Membrane</location>
        <topology evidence="1">Multi-pass membrane protein</topology>
    </subcellularLocation>
</comment>
<reference evidence="8 9" key="1">
    <citation type="submission" date="2020-02" db="EMBL/GenBank/DDBJ databases">
        <title>Comparative genomics of the hypocrealean fungal genus Beauvera.</title>
        <authorList>
            <person name="Showalter D.N."/>
            <person name="Bushley K.E."/>
            <person name="Rehner S.A."/>
        </authorList>
    </citation>
    <scope>NUCLEOTIDE SEQUENCE [LARGE SCALE GENOMIC DNA]</scope>
    <source>
        <strain evidence="8 9">ARSEF4384</strain>
    </source>
</reference>
<feature type="transmembrane region" description="Helical" evidence="6">
    <location>
        <begin position="103"/>
        <end position="124"/>
    </location>
</feature>
<dbReference type="AlphaFoldDB" id="A0AAW0S0C4"/>
<evidence type="ECO:0000256" key="6">
    <source>
        <dbReference type="SAM" id="Phobius"/>
    </source>
</evidence>
<keyword evidence="2 6" id="KW-0812">Transmembrane</keyword>
<feature type="transmembrane region" description="Helical" evidence="6">
    <location>
        <begin position="267"/>
        <end position="287"/>
    </location>
</feature>
<evidence type="ECO:0000256" key="1">
    <source>
        <dbReference type="ARBA" id="ARBA00004141"/>
    </source>
</evidence>
<dbReference type="GO" id="GO:0016020">
    <property type="term" value="C:membrane"/>
    <property type="evidence" value="ECO:0007669"/>
    <property type="project" value="UniProtKB-SubCell"/>
</dbReference>
<sequence>MHGGIASATSRKRAAAIVISPILCREYEGEACQLEPKLQFKAERAIVRPEADDAVSCICLDHGLQKSAVACIVKSCSLSDSLHTKNATMTACGAPVRNKSRQYYNMSIVLGVVAVCLVLVRLAFKQFWSSRRALGPDDKIILLTVVLRISGTVLNVKGLADHGLGKDVWTMSVSELSTFVMWLYIMEVLYLAELSLLKLSLSAFYLCVFPGIAIRRLLWGVCITNVLFGLVFVTVAIFQCSPIHYWWTQYGEEPGEGHCININAMGWSNATISVLIDILMIAIPLSQIPKLQLHWRKRIGVVIMFLTGAFVTVVSILRLRSLVGFANSNNPTWDQWEVAYWSTIEVNIGMICTCLPSLRLLLLRLFPGLLGNTIASGSGQDVSYAHGSRGQTVLGSEASIQGHGNELADVEPKKGSDWQSNMTKSNHVLVKSEDRRRLGTLLGK</sequence>
<evidence type="ECO:0000256" key="3">
    <source>
        <dbReference type="ARBA" id="ARBA00022989"/>
    </source>
</evidence>
<dbReference type="PANTHER" id="PTHR33048:SF143">
    <property type="entry name" value="EXTRACELLULAR MEMBRANE PROTEIN CFEM DOMAIN-CONTAINING PROTEIN-RELATED"/>
    <property type="match status" value="1"/>
</dbReference>
<keyword evidence="3 6" id="KW-1133">Transmembrane helix</keyword>